<feature type="non-terminal residue" evidence="2">
    <location>
        <position position="149"/>
    </location>
</feature>
<feature type="region of interest" description="Disordered" evidence="1">
    <location>
        <begin position="26"/>
        <end position="72"/>
    </location>
</feature>
<gene>
    <name evidence="2" type="ORF">IPOD504_LOCUS6144</name>
</gene>
<protein>
    <submittedName>
        <fullName evidence="2">Uncharacterized protein</fullName>
    </submittedName>
</protein>
<feature type="compositionally biased region" description="Basic residues" evidence="1">
    <location>
        <begin position="55"/>
        <end position="70"/>
    </location>
</feature>
<name>A0ABN8I7X1_9NEOP</name>
<proteinExistence type="predicted"/>
<keyword evidence="3" id="KW-1185">Reference proteome</keyword>
<reference evidence="2" key="1">
    <citation type="submission" date="2022-03" db="EMBL/GenBank/DDBJ databases">
        <authorList>
            <person name="Martin H S."/>
        </authorList>
    </citation>
    <scope>NUCLEOTIDE SEQUENCE</scope>
</reference>
<dbReference type="EMBL" id="OW152830">
    <property type="protein sequence ID" value="CAH2048529.1"/>
    <property type="molecule type" value="Genomic_DNA"/>
</dbReference>
<dbReference type="Proteomes" id="UP000837857">
    <property type="component" value="Chromosome 18"/>
</dbReference>
<sequence length="149" mass="15678">MNGQTWRRKVNSDLALAVHGGLEARGGRAGGVMGAGGRGGGGGRRREGGGGKGAVRTRARRKFPATRHPRPARDLTVAHISVSRCGRVCTGAEARGRVEVVAVCADAAARCPLSTPTRAPSTPAFIYEVAAIHAARIMDMEQWPSEVRR</sequence>
<organism evidence="2 3">
    <name type="scientific">Iphiclides podalirius</name>
    <name type="common">scarce swallowtail</name>
    <dbReference type="NCBI Taxonomy" id="110791"/>
    <lineage>
        <taxon>Eukaryota</taxon>
        <taxon>Metazoa</taxon>
        <taxon>Ecdysozoa</taxon>
        <taxon>Arthropoda</taxon>
        <taxon>Hexapoda</taxon>
        <taxon>Insecta</taxon>
        <taxon>Pterygota</taxon>
        <taxon>Neoptera</taxon>
        <taxon>Endopterygota</taxon>
        <taxon>Lepidoptera</taxon>
        <taxon>Glossata</taxon>
        <taxon>Ditrysia</taxon>
        <taxon>Papilionoidea</taxon>
        <taxon>Papilionidae</taxon>
        <taxon>Papilioninae</taxon>
        <taxon>Iphiclides</taxon>
    </lineage>
</organism>
<feature type="compositionally biased region" description="Gly residues" evidence="1">
    <location>
        <begin position="26"/>
        <end position="42"/>
    </location>
</feature>
<evidence type="ECO:0000313" key="3">
    <source>
        <dbReference type="Proteomes" id="UP000837857"/>
    </source>
</evidence>
<evidence type="ECO:0000313" key="2">
    <source>
        <dbReference type="EMBL" id="CAH2048529.1"/>
    </source>
</evidence>
<evidence type="ECO:0000256" key="1">
    <source>
        <dbReference type="SAM" id="MobiDB-lite"/>
    </source>
</evidence>
<accession>A0ABN8I7X1</accession>